<reference evidence="2" key="1">
    <citation type="journal article" date="2021" name="Proc. Natl. Acad. Sci. U.S.A.">
        <title>A Catalog of Tens of Thousands of Viruses from Human Metagenomes Reveals Hidden Associations with Chronic Diseases.</title>
        <authorList>
            <person name="Tisza M.J."/>
            <person name="Buck C.B."/>
        </authorList>
    </citation>
    <scope>NUCLEOTIDE SEQUENCE</scope>
    <source>
        <strain evidence="2">Ct6d71</strain>
    </source>
</reference>
<dbReference type="EMBL" id="BK015797">
    <property type="protein sequence ID" value="DAE25426.1"/>
    <property type="molecule type" value="Genomic_DNA"/>
</dbReference>
<name>A0A8S5R2P8_9CAUD</name>
<sequence>MAEYLITMREYNEASNSYDILYPNTVKENIKDLENLGGARIDVAIVGGAAGQVVNLSGAKTATAVTNTTGVAIFDNLQYGEYLVSINISGATKTQNITIDALKIYEISFSVVSATLNDNSWDIISAISASGEASNYWNVGDTKTIIINGQVGNTTFSNLSINAYILGINHNAGVEGNNRIHFCIGKVNNTTVGLIDSKYNQYPMTSSGYFSMSYEDSNTNVGGWNGCYMRSTIMSAIKNVLPTDLQNVLKTVIKYTDNTGDGNGDNSSYVTATTETICLEAEFEVHGTRKYANSYEQNKQQQYDYYKNGNSKVRYKYNDTNSAVWWWNRSPWSANSGDFCGVSTRGLADYRHSRYCNAVAPCFYV</sequence>
<accession>A0A8S5R2P8</accession>
<dbReference type="Gene3D" id="2.60.40.10">
    <property type="entry name" value="Immunoglobulins"/>
    <property type="match status" value="1"/>
</dbReference>
<evidence type="ECO:0000313" key="2">
    <source>
        <dbReference type="EMBL" id="DAE25426.1"/>
    </source>
</evidence>
<dbReference type="SUPFAM" id="SSF49478">
    <property type="entry name" value="Cna protein B-type domain"/>
    <property type="match status" value="1"/>
</dbReference>
<feature type="domain" description="DUF6273" evidence="1">
    <location>
        <begin position="213"/>
        <end position="364"/>
    </location>
</feature>
<proteinExistence type="predicted"/>
<dbReference type="InterPro" id="IPR013783">
    <property type="entry name" value="Ig-like_fold"/>
</dbReference>
<protein>
    <recommendedName>
        <fullName evidence="1">DUF6273 domain-containing protein</fullName>
    </recommendedName>
</protein>
<dbReference type="Pfam" id="PF19789">
    <property type="entry name" value="DUF6273"/>
    <property type="match status" value="1"/>
</dbReference>
<evidence type="ECO:0000259" key="1">
    <source>
        <dbReference type="Pfam" id="PF19789"/>
    </source>
</evidence>
<organism evidence="2">
    <name type="scientific">Siphoviridae sp. ct6d71</name>
    <dbReference type="NCBI Taxonomy" id="2826298"/>
    <lineage>
        <taxon>Viruses</taxon>
        <taxon>Duplodnaviria</taxon>
        <taxon>Heunggongvirae</taxon>
        <taxon>Uroviricota</taxon>
        <taxon>Caudoviricetes</taxon>
    </lineage>
</organism>
<dbReference type="InterPro" id="IPR046240">
    <property type="entry name" value="DUF6273"/>
</dbReference>